<dbReference type="PROSITE" id="PS50053">
    <property type="entry name" value="UBIQUITIN_2"/>
    <property type="match status" value="2"/>
</dbReference>
<dbReference type="InterPro" id="IPR019954">
    <property type="entry name" value="Ubiquitin_CS"/>
</dbReference>
<evidence type="ECO:0000313" key="7">
    <source>
        <dbReference type="Proteomes" id="UP000011083"/>
    </source>
</evidence>
<feature type="domain" description="Ubiquitin-like" evidence="4">
    <location>
        <begin position="293"/>
        <end position="361"/>
    </location>
</feature>
<dbReference type="EMBL" id="KB007857">
    <property type="protein sequence ID" value="ELR23526.1"/>
    <property type="molecule type" value="Genomic_DNA"/>
</dbReference>
<organism evidence="6 7">
    <name type="scientific">Acanthamoeba castellanii (strain ATCC 30010 / Neff)</name>
    <dbReference type="NCBI Taxonomy" id="1257118"/>
    <lineage>
        <taxon>Eukaryota</taxon>
        <taxon>Amoebozoa</taxon>
        <taxon>Discosea</taxon>
        <taxon>Longamoebia</taxon>
        <taxon>Centramoebida</taxon>
        <taxon>Acanthamoebidae</taxon>
        <taxon>Acanthamoeba</taxon>
    </lineage>
</organism>
<comment type="subcellular location">
    <subcellularLocation>
        <location evidence="1">Nucleus</location>
    </subcellularLocation>
</comment>
<evidence type="ECO:0000256" key="2">
    <source>
        <dbReference type="ARBA" id="ARBA00023242"/>
    </source>
</evidence>
<dbReference type="PROSITE" id="PS50089">
    <property type="entry name" value="ZF_RING_2"/>
    <property type="match status" value="1"/>
</dbReference>
<dbReference type="RefSeq" id="XP_004353054.1">
    <property type="nucleotide sequence ID" value="XM_004353002.1"/>
</dbReference>
<evidence type="ECO:0000259" key="4">
    <source>
        <dbReference type="PROSITE" id="PS50053"/>
    </source>
</evidence>
<evidence type="ECO:0000259" key="5">
    <source>
        <dbReference type="PROSITE" id="PS50089"/>
    </source>
</evidence>
<dbReference type="Proteomes" id="UP000011083">
    <property type="component" value="Unassembled WGS sequence"/>
</dbReference>
<dbReference type="GeneID" id="14924507"/>
<keyword evidence="3" id="KW-0862">Zinc</keyword>
<dbReference type="KEGG" id="acan:ACA1_071480"/>
<keyword evidence="3" id="KW-0863">Zinc-finger</keyword>
<evidence type="ECO:0000256" key="3">
    <source>
        <dbReference type="PROSITE-ProRule" id="PRU00175"/>
    </source>
</evidence>
<dbReference type="InterPro" id="IPR029071">
    <property type="entry name" value="Ubiquitin-like_domsf"/>
</dbReference>
<dbReference type="Pfam" id="PF00240">
    <property type="entry name" value="ubiquitin"/>
    <property type="match status" value="2"/>
</dbReference>
<keyword evidence="2" id="KW-0539">Nucleus</keyword>
<dbReference type="PROSITE" id="PS00299">
    <property type="entry name" value="UBIQUITIN_1"/>
    <property type="match status" value="1"/>
</dbReference>
<dbReference type="GO" id="GO:0008270">
    <property type="term" value="F:zinc ion binding"/>
    <property type="evidence" value="ECO:0007669"/>
    <property type="project" value="UniProtKB-KW"/>
</dbReference>
<dbReference type="SMART" id="SM00184">
    <property type="entry name" value="RING"/>
    <property type="match status" value="1"/>
</dbReference>
<feature type="domain" description="RING-type" evidence="5">
    <location>
        <begin position="530"/>
        <end position="571"/>
    </location>
</feature>
<keyword evidence="7" id="KW-1185">Reference proteome</keyword>
<dbReference type="Pfam" id="PF13639">
    <property type="entry name" value="zf-RING_2"/>
    <property type="match status" value="1"/>
</dbReference>
<name>L8HGF8_ACACF</name>
<keyword evidence="3" id="KW-0479">Metal-binding</keyword>
<dbReference type="InterPro" id="IPR013083">
    <property type="entry name" value="Znf_RING/FYVE/PHD"/>
</dbReference>
<feature type="domain" description="Ubiquitin-like" evidence="4">
    <location>
        <begin position="179"/>
        <end position="235"/>
    </location>
</feature>
<dbReference type="Gene3D" id="3.30.40.10">
    <property type="entry name" value="Zinc/RING finger domain, C3HC4 (zinc finger)"/>
    <property type="match status" value="1"/>
</dbReference>
<dbReference type="SMART" id="SM00213">
    <property type="entry name" value="UBQ"/>
    <property type="match status" value="2"/>
</dbReference>
<accession>L8HGF8</accession>
<dbReference type="SUPFAM" id="SSF54236">
    <property type="entry name" value="Ubiquitin-like"/>
    <property type="match status" value="2"/>
</dbReference>
<gene>
    <name evidence="6" type="ORF">ACA1_071480</name>
</gene>
<dbReference type="CDD" id="cd17039">
    <property type="entry name" value="Ubl_ubiquitin_like"/>
    <property type="match status" value="1"/>
</dbReference>
<dbReference type="PANTHER" id="PTHR10666">
    <property type="entry name" value="UBIQUITIN"/>
    <property type="match status" value="1"/>
</dbReference>
<reference evidence="6 7" key="1">
    <citation type="journal article" date="2013" name="Genome Biol.">
        <title>Genome of Acanthamoeba castellanii highlights extensive lateral gene transfer and early evolution of tyrosine kinase signaling.</title>
        <authorList>
            <person name="Clarke M."/>
            <person name="Lohan A.J."/>
            <person name="Liu B."/>
            <person name="Lagkouvardos I."/>
            <person name="Roy S."/>
            <person name="Zafar N."/>
            <person name="Bertelli C."/>
            <person name="Schilde C."/>
            <person name="Kianianmomeni A."/>
            <person name="Burglin T.R."/>
            <person name="Frech C."/>
            <person name="Turcotte B."/>
            <person name="Kopec K.O."/>
            <person name="Synnott J.M."/>
            <person name="Choo C."/>
            <person name="Paponov I."/>
            <person name="Finkler A."/>
            <person name="Soon Heng Tan C."/>
            <person name="Hutchins A.P."/>
            <person name="Weinmeier T."/>
            <person name="Rattei T."/>
            <person name="Chu J.S."/>
            <person name="Gimenez G."/>
            <person name="Irimia M."/>
            <person name="Rigden D.J."/>
            <person name="Fitzpatrick D.A."/>
            <person name="Lorenzo-Morales J."/>
            <person name="Bateman A."/>
            <person name="Chiu C.H."/>
            <person name="Tang P."/>
            <person name="Hegemann P."/>
            <person name="Fromm H."/>
            <person name="Raoult D."/>
            <person name="Greub G."/>
            <person name="Miranda-Saavedra D."/>
            <person name="Chen N."/>
            <person name="Nash P."/>
            <person name="Ginger M.L."/>
            <person name="Horn M."/>
            <person name="Schaap P."/>
            <person name="Caler L."/>
            <person name="Loftus B."/>
        </authorList>
    </citation>
    <scope>NUCLEOTIDE SEQUENCE [LARGE SCALE GENOMIC DNA]</scope>
    <source>
        <strain evidence="6 7">Neff</strain>
    </source>
</reference>
<dbReference type="InterPro" id="IPR050158">
    <property type="entry name" value="Ubiquitin_ubiquitin-like"/>
</dbReference>
<evidence type="ECO:0000313" key="6">
    <source>
        <dbReference type="EMBL" id="ELR23526.1"/>
    </source>
</evidence>
<dbReference type="STRING" id="1257118.L8HGF8"/>
<dbReference type="InterPro" id="IPR001841">
    <property type="entry name" value="Znf_RING"/>
</dbReference>
<evidence type="ECO:0000256" key="1">
    <source>
        <dbReference type="ARBA" id="ARBA00004123"/>
    </source>
</evidence>
<dbReference type="VEuPathDB" id="AmoebaDB:ACA1_071480"/>
<dbReference type="GO" id="GO:0005634">
    <property type="term" value="C:nucleus"/>
    <property type="evidence" value="ECO:0007669"/>
    <property type="project" value="UniProtKB-SubCell"/>
</dbReference>
<protein>
    <submittedName>
        <fullName evidence="6">Ubiquitin domain containing protein</fullName>
    </submittedName>
</protein>
<dbReference type="PRINTS" id="PR00348">
    <property type="entry name" value="UBIQUITIN"/>
</dbReference>
<dbReference type="OrthoDB" id="9994687at2759"/>
<dbReference type="InterPro" id="IPR000626">
    <property type="entry name" value="Ubiquitin-like_dom"/>
</dbReference>
<dbReference type="Gene3D" id="3.10.20.90">
    <property type="entry name" value="Phosphatidylinositol 3-kinase Catalytic Subunit, Chain A, domain 1"/>
    <property type="match status" value="2"/>
</dbReference>
<dbReference type="SUPFAM" id="SSF57850">
    <property type="entry name" value="RING/U-box"/>
    <property type="match status" value="1"/>
</dbReference>
<proteinExistence type="predicted"/>
<dbReference type="AlphaFoldDB" id="L8HGF8"/>
<dbReference type="InterPro" id="IPR019956">
    <property type="entry name" value="Ubiquitin_dom"/>
</dbReference>
<sequence length="574" mass="64081">MEQQQVVQVAWVNEGRALDVSLPCPDIRSLKYPLQPKTADSRSQELAKQMGGGVPVDMLRLCVGSINVTSEIDRPLDYYLITNEPWFVRSPIEASVISIQKTGDEGQEVRQEPVKVWLRRGCSSYAISAALQRAGLRTADMELRTDGGVIIPEGSFSKQALRGMPSKITLYLRRKPDVIDITIITPSGFQRSGKPATILLGVKRDTTIRNVKERIRSSTGVRRDNIRLCFLGTVLGVTGDEANSDEEQAKVYYFIGLINPQFCSSWHLPSSQQEAKTLADFGVYDGSSLIWSRGRKTLTLDATPAHLIAQIKTLIEAKEGIPADQQRLVFAGRQLDDDICLGDYTIDRESTLQLVIRLRGGGMTAGSLFVDVSNTNALERRQWSSKAPQWRIVKPGLSVEGVCTNRGCEAFDQSVIINQLHGTFDLLLDAHTCHCPICGSYVEPATCAFNNCWWKWSGIKKGARAGQPPLHIVWLRLSKQQPWEQADNAYHRFSEEKAGTVEWLRLLIHTKRIQECEGAAAPRRPFEMFCCICICDITATEEVKTLACGHAFHPPCVDEWTGRSPTCPYCRRDL</sequence>